<proteinExistence type="predicted"/>
<dbReference type="EMBL" id="HBKO01018285">
    <property type="protein sequence ID" value="CAE2218488.1"/>
    <property type="molecule type" value="Transcribed_RNA"/>
</dbReference>
<accession>A0A6T7ZFE0</accession>
<sequence>MSTPEIKLRNRVRAGDVGGVKGMLKAGEVDYTAPGETLRGFTPLHLACWGSLKPENDKDIVEALLITAQKAGAAQEQALRDAADFIDGLKPVDLAKERRDTLSQRNPQAKEEDLMEEKRRFDKVIEYLEKGLPAT</sequence>
<organism evidence="1">
    <name type="scientific">Prymnesium polylepis</name>
    <dbReference type="NCBI Taxonomy" id="72548"/>
    <lineage>
        <taxon>Eukaryota</taxon>
        <taxon>Haptista</taxon>
        <taxon>Haptophyta</taxon>
        <taxon>Prymnesiophyceae</taxon>
        <taxon>Prymnesiales</taxon>
        <taxon>Prymnesiaceae</taxon>
        <taxon>Prymnesium</taxon>
    </lineage>
</organism>
<evidence type="ECO:0000313" key="2">
    <source>
        <dbReference type="EMBL" id="CAE2218488.1"/>
    </source>
</evidence>
<gene>
    <name evidence="1" type="ORF">CPOL0286_LOCUS8327</name>
    <name evidence="2" type="ORF">CPOL0286_LOCUS8328</name>
</gene>
<reference evidence="1" key="1">
    <citation type="submission" date="2021-01" db="EMBL/GenBank/DDBJ databases">
        <authorList>
            <person name="Corre E."/>
            <person name="Pelletier E."/>
            <person name="Niang G."/>
            <person name="Scheremetjew M."/>
            <person name="Finn R."/>
            <person name="Kale V."/>
            <person name="Holt S."/>
            <person name="Cochrane G."/>
            <person name="Meng A."/>
            <person name="Brown T."/>
            <person name="Cohen L."/>
        </authorList>
    </citation>
    <scope>NUCLEOTIDE SEQUENCE</scope>
    <source>
        <strain evidence="1">UIO037</strain>
    </source>
</reference>
<dbReference type="Gene3D" id="1.25.40.20">
    <property type="entry name" value="Ankyrin repeat-containing domain"/>
    <property type="match status" value="1"/>
</dbReference>
<protein>
    <submittedName>
        <fullName evidence="1">Uncharacterized protein</fullName>
    </submittedName>
</protein>
<dbReference type="EMBL" id="HBKO01018284">
    <property type="protein sequence ID" value="CAE2218485.1"/>
    <property type="molecule type" value="Transcribed_RNA"/>
</dbReference>
<dbReference type="AlphaFoldDB" id="A0A6T7ZFE0"/>
<evidence type="ECO:0000313" key="1">
    <source>
        <dbReference type="EMBL" id="CAE2218485.1"/>
    </source>
</evidence>
<name>A0A6T7ZFE0_9EUKA</name>
<dbReference type="InterPro" id="IPR036770">
    <property type="entry name" value="Ankyrin_rpt-contain_sf"/>
</dbReference>